<evidence type="ECO:0000256" key="29">
    <source>
        <dbReference type="PROSITE-ProRule" id="PRU00175"/>
    </source>
</evidence>
<evidence type="ECO:0000256" key="12">
    <source>
        <dbReference type="ARBA" id="ARBA00022723"/>
    </source>
</evidence>
<comment type="catalytic activity">
    <reaction evidence="1">
        <text>S-ubiquitinyl-[E2 ubiquitin-conjugating enzyme]-L-cysteine + [acceptor protein]-L-lysine = [E2 ubiquitin-conjugating enzyme]-L-cysteine + N(6)-ubiquitinyl-[acceptor protein]-L-lysine.</text>
        <dbReference type="EC" id="2.3.2.27"/>
    </reaction>
</comment>
<evidence type="ECO:0000256" key="7">
    <source>
        <dbReference type="ARBA" id="ARBA00012483"/>
    </source>
</evidence>
<dbReference type="GO" id="GO:0045746">
    <property type="term" value="P:negative regulation of Notch signaling pathway"/>
    <property type="evidence" value="ECO:0007669"/>
    <property type="project" value="TreeGrafter"/>
</dbReference>
<evidence type="ECO:0000256" key="19">
    <source>
        <dbReference type="ARBA" id="ARBA00023018"/>
    </source>
</evidence>
<comment type="pathway">
    <text evidence="6">Protein modification; protein ubiquitination.</text>
</comment>
<keyword evidence="15" id="KW-0833">Ubl conjugation pathway</keyword>
<dbReference type="GO" id="GO:0043204">
    <property type="term" value="C:perikaryon"/>
    <property type="evidence" value="ECO:0007669"/>
    <property type="project" value="UniProtKB-SubCell"/>
</dbReference>
<evidence type="ECO:0000256" key="10">
    <source>
        <dbReference type="ARBA" id="ARBA00022679"/>
    </source>
</evidence>
<dbReference type="GO" id="GO:0008270">
    <property type="term" value="F:zinc ion binding"/>
    <property type="evidence" value="ECO:0007669"/>
    <property type="project" value="UniProtKB-KW"/>
</dbReference>
<keyword evidence="33" id="KW-1185">Reference proteome</keyword>
<dbReference type="Gene3D" id="3.30.40.10">
    <property type="entry name" value="Zinc/RING finger domain, C3HC4 (zinc finger)"/>
    <property type="match status" value="1"/>
</dbReference>
<name>A0A3Q3EET8_9LABR</name>
<keyword evidence="9" id="KW-0963">Cytoplasm</keyword>
<dbReference type="Pfam" id="PF07177">
    <property type="entry name" value="Neuralized"/>
    <property type="match status" value="2"/>
</dbReference>
<evidence type="ECO:0000256" key="13">
    <source>
        <dbReference type="ARBA" id="ARBA00022737"/>
    </source>
</evidence>
<evidence type="ECO:0000256" key="15">
    <source>
        <dbReference type="ARBA" id="ARBA00022786"/>
    </source>
</evidence>
<evidence type="ECO:0000256" key="1">
    <source>
        <dbReference type="ARBA" id="ARBA00000900"/>
    </source>
</evidence>
<comment type="subcellular location">
    <subcellularLocation>
        <location evidence="2">Cell membrane</location>
        <topology evidence="2">Peripheral membrane protein</topology>
    </subcellularLocation>
    <subcellularLocation>
        <location evidence="3">Cell projection</location>
        <location evidence="3">Dendrite</location>
    </subcellularLocation>
    <subcellularLocation>
        <location evidence="5">Cytoplasm</location>
        <location evidence="5">Perinuclear region</location>
    </subcellularLocation>
    <subcellularLocation>
        <location evidence="4">Perikaryon</location>
    </subcellularLocation>
    <subcellularLocation>
        <location evidence="23">Postsynaptic density</location>
    </subcellularLocation>
</comment>
<dbReference type="FunFam" id="2.60.120.920:FF:000022">
    <property type="entry name" value="E3 ubiquitin-protein ligase NEURL1 isoform X2"/>
    <property type="match status" value="1"/>
</dbReference>
<evidence type="ECO:0000256" key="14">
    <source>
        <dbReference type="ARBA" id="ARBA00022771"/>
    </source>
</evidence>
<dbReference type="PANTHER" id="PTHR12429:SF13">
    <property type="entry name" value="E3 UBIQUITIN-PROTEIN LIGASE NEURL1"/>
    <property type="match status" value="1"/>
</dbReference>
<keyword evidence="21" id="KW-0966">Cell projection</keyword>
<keyword evidence="17" id="KW-0810">Translation regulation</keyword>
<keyword evidence="14 29" id="KW-0863">Zinc-finger</keyword>
<evidence type="ECO:0000313" key="32">
    <source>
        <dbReference type="Ensembl" id="ENSLBEP00000005684.1"/>
    </source>
</evidence>
<feature type="domain" description="NHR" evidence="31">
    <location>
        <begin position="49"/>
        <end position="205"/>
    </location>
</feature>
<keyword evidence="20" id="KW-0472">Membrane</keyword>
<dbReference type="PANTHER" id="PTHR12429">
    <property type="entry name" value="NEURALIZED"/>
    <property type="match status" value="1"/>
</dbReference>
<dbReference type="InterPro" id="IPR043136">
    <property type="entry name" value="B30.2/SPRY_sf"/>
</dbReference>
<dbReference type="GO" id="GO:0005886">
    <property type="term" value="C:plasma membrane"/>
    <property type="evidence" value="ECO:0007669"/>
    <property type="project" value="UniProtKB-SubCell"/>
</dbReference>
<evidence type="ECO:0000256" key="8">
    <source>
        <dbReference type="ARBA" id="ARBA00022475"/>
    </source>
</evidence>
<dbReference type="GeneTree" id="ENSGT00940000156696"/>
<reference evidence="32" key="1">
    <citation type="submission" date="2025-08" db="UniProtKB">
        <authorList>
            <consortium name="Ensembl"/>
        </authorList>
    </citation>
    <scope>IDENTIFICATION</scope>
</reference>
<reference evidence="32" key="2">
    <citation type="submission" date="2025-09" db="UniProtKB">
        <authorList>
            <consortium name="Ensembl"/>
        </authorList>
    </citation>
    <scope>IDENTIFICATION</scope>
</reference>
<feature type="domain" description="NHR" evidence="31">
    <location>
        <begin position="280"/>
        <end position="433"/>
    </location>
</feature>
<keyword evidence="11" id="KW-0519">Myristate</keyword>
<evidence type="ECO:0000256" key="21">
    <source>
        <dbReference type="ARBA" id="ARBA00023273"/>
    </source>
</evidence>
<evidence type="ECO:0000256" key="5">
    <source>
        <dbReference type="ARBA" id="ARBA00004556"/>
    </source>
</evidence>
<dbReference type="Pfam" id="PF13920">
    <property type="entry name" value="zf-C3HC4_3"/>
    <property type="match status" value="1"/>
</dbReference>
<dbReference type="FunFam" id="2.60.120.920:FF:000005">
    <property type="entry name" value="Putative E3 ubiquitin-protein ligase NEURL1B"/>
    <property type="match status" value="1"/>
</dbReference>
<keyword evidence="19" id="KW-0770">Synapse</keyword>
<dbReference type="SUPFAM" id="SSF57850">
    <property type="entry name" value="RING/U-box"/>
    <property type="match status" value="1"/>
</dbReference>
<evidence type="ECO:0000256" key="4">
    <source>
        <dbReference type="ARBA" id="ARBA00004484"/>
    </source>
</evidence>
<evidence type="ECO:0000256" key="26">
    <source>
        <dbReference type="ARBA" id="ARBA00073400"/>
    </source>
</evidence>
<evidence type="ECO:0000256" key="9">
    <source>
        <dbReference type="ARBA" id="ARBA00022490"/>
    </source>
</evidence>
<keyword evidence="8" id="KW-1003">Cell membrane</keyword>
<dbReference type="InterPro" id="IPR006573">
    <property type="entry name" value="NHR_dom"/>
</dbReference>
<sequence>VQIDLSLQPLFLLHIDSLNGPFPITSHRCHHKPKRCLPIQRCRSLSSFPLLFHPSTKGSQIVMDMSQRTVKRQASFCNAITFSNRPIAVYEQVRLKITKKQCCWSGALRLGFTTKDPSRINPDTLPKYACPDLVSQSGFWAKALPEELSNEGNIISFWVDKKGRVFYRINESSPMVFFCGVHVSEPLWALIDVYGLTRGVQLLDSEMVPLDCMRPHSFTAAHRASIQRNADDPRLSISLCDLNDEEEERLQPLSSSSCHVPQNSQNSQQCSLLPSHLDNDLHFHSVHGVHVTALDKHTVARLDHRGDERTLVFTSRPMRCSETVFVKVKAGVTRPGCLSYGVTSCDPATLRQSDLPSNPDSLVDRKEFWAVCRVGMPLHNGDILGFVVNAEGEVMLSHNGISAGMQLCVDNSRPLWMFYGLHGTITQLRILGLFLAFFLILCETAKNSLIILNQIKNTNPTVICVNLSGKMESTTSSSPFSSQPDSPTFLSSSGSWSDECTICYENVVDTVLYACGHMCLCYTCGLKLKKMANACCPICRRTIKDIIKTYRST</sequence>
<evidence type="ECO:0000313" key="33">
    <source>
        <dbReference type="Proteomes" id="UP000261660"/>
    </source>
</evidence>
<evidence type="ECO:0000256" key="22">
    <source>
        <dbReference type="ARBA" id="ARBA00023288"/>
    </source>
</evidence>
<evidence type="ECO:0000256" key="2">
    <source>
        <dbReference type="ARBA" id="ARBA00004202"/>
    </source>
</evidence>
<evidence type="ECO:0000256" key="20">
    <source>
        <dbReference type="ARBA" id="ARBA00023136"/>
    </source>
</evidence>
<dbReference type="GO" id="GO:0014069">
    <property type="term" value="C:postsynaptic density"/>
    <property type="evidence" value="ECO:0007669"/>
    <property type="project" value="UniProtKB-SubCell"/>
</dbReference>
<protein>
    <recommendedName>
        <fullName evidence="26">E3 ubiquitin-protein ligase NEURL1</fullName>
        <ecNumber evidence="7">2.3.2.27</ecNumber>
    </recommendedName>
    <alternativeName>
        <fullName evidence="27">Neuralized-like protein 1A</fullName>
    </alternativeName>
    <alternativeName>
        <fullName evidence="28">RING-type E3 ubiquitin transferase NEURL1</fullName>
    </alternativeName>
</protein>
<evidence type="ECO:0000256" key="18">
    <source>
        <dbReference type="ARBA" id="ARBA00022976"/>
    </source>
</evidence>
<keyword evidence="10" id="KW-0808">Transferase</keyword>
<evidence type="ECO:0000256" key="6">
    <source>
        <dbReference type="ARBA" id="ARBA00004906"/>
    </source>
</evidence>
<organism evidence="32 33">
    <name type="scientific">Labrus bergylta</name>
    <name type="common">ballan wrasse</name>
    <dbReference type="NCBI Taxonomy" id="56723"/>
    <lineage>
        <taxon>Eukaryota</taxon>
        <taxon>Metazoa</taxon>
        <taxon>Chordata</taxon>
        <taxon>Craniata</taxon>
        <taxon>Vertebrata</taxon>
        <taxon>Euteleostomi</taxon>
        <taxon>Actinopterygii</taxon>
        <taxon>Neopterygii</taxon>
        <taxon>Teleostei</taxon>
        <taxon>Neoteleostei</taxon>
        <taxon>Acanthomorphata</taxon>
        <taxon>Eupercaria</taxon>
        <taxon>Labriformes</taxon>
        <taxon>Labridae</taxon>
        <taxon>Labrus</taxon>
    </lineage>
</organism>
<keyword evidence="12" id="KW-0479">Metal-binding</keyword>
<evidence type="ECO:0000259" key="30">
    <source>
        <dbReference type="PROSITE" id="PS50089"/>
    </source>
</evidence>
<keyword evidence="13" id="KW-0677">Repeat</keyword>
<dbReference type="GO" id="GO:0048471">
    <property type="term" value="C:perinuclear region of cytoplasm"/>
    <property type="evidence" value="ECO:0007669"/>
    <property type="project" value="UniProtKB-SubCell"/>
</dbReference>
<dbReference type="PROSITE" id="PS50089">
    <property type="entry name" value="ZF_RING_2"/>
    <property type="match status" value="1"/>
</dbReference>
<dbReference type="InterPro" id="IPR037962">
    <property type="entry name" value="Neuralized"/>
</dbReference>
<dbReference type="Gene3D" id="2.60.120.920">
    <property type="match status" value="2"/>
</dbReference>
<evidence type="ECO:0000256" key="24">
    <source>
        <dbReference type="ARBA" id="ARBA00053982"/>
    </source>
</evidence>
<dbReference type="Ensembl" id="ENSLBET00000005977.1">
    <property type="protein sequence ID" value="ENSLBEP00000005684.1"/>
    <property type="gene ID" value="ENSLBEG00000004365.1"/>
</dbReference>
<dbReference type="Proteomes" id="UP000261660">
    <property type="component" value="Unplaced"/>
</dbReference>
<evidence type="ECO:0000256" key="25">
    <source>
        <dbReference type="ARBA" id="ARBA00063138"/>
    </source>
</evidence>
<evidence type="ECO:0000256" key="3">
    <source>
        <dbReference type="ARBA" id="ARBA00004279"/>
    </source>
</evidence>
<keyword evidence="16" id="KW-0862">Zinc</keyword>
<evidence type="ECO:0000259" key="31">
    <source>
        <dbReference type="PROSITE" id="PS51065"/>
    </source>
</evidence>
<dbReference type="SMART" id="SM00588">
    <property type="entry name" value="NEUZ"/>
    <property type="match status" value="2"/>
</dbReference>
<proteinExistence type="predicted"/>
<accession>A0A3Q3EET8</accession>
<evidence type="ECO:0000256" key="16">
    <source>
        <dbReference type="ARBA" id="ARBA00022833"/>
    </source>
</evidence>
<feature type="domain" description="RING-type" evidence="30">
    <location>
        <begin position="500"/>
        <end position="540"/>
    </location>
</feature>
<dbReference type="PROSITE" id="PS51065">
    <property type="entry name" value="NHR"/>
    <property type="match status" value="2"/>
</dbReference>
<dbReference type="InterPro" id="IPR001841">
    <property type="entry name" value="Znf_RING"/>
</dbReference>
<evidence type="ECO:0000256" key="11">
    <source>
        <dbReference type="ARBA" id="ARBA00022707"/>
    </source>
</evidence>
<keyword evidence="22" id="KW-0449">Lipoprotein</keyword>
<dbReference type="GO" id="GO:0006417">
    <property type="term" value="P:regulation of translation"/>
    <property type="evidence" value="ECO:0007669"/>
    <property type="project" value="UniProtKB-KW"/>
</dbReference>
<dbReference type="GO" id="GO:0061630">
    <property type="term" value="F:ubiquitin protein ligase activity"/>
    <property type="evidence" value="ECO:0007669"/>
    <property type="project" value="UniProtKB-EC"/>
</dbReference>
<evidence type="ECO:0000256" key="23">
    <source>
        <dbReference type="ARBA" id="ARBA00034105"/>
    </source>
</evidence>
<dbReference type="EC" id="2.3.2.27" evidence="7"/>
<comment type="function">
    <text evidence="24">Plays a role in hippocampal-dependent synaptic plasticity, learning and memory. Involved in the formation of spines and functional synaptic contacts by modulating the translational activity of the cytoplasmic polyadenylation element-binding protein CPEB3. Promotes ubiquitination of CPEB3, and hence induces CPEB3-dependent mRNA translation activation of glutamate receptor GRIA1 and GRIA2. Can function as an E3 ubiquitin-protein ligase to activate monoubiquitination of JAG1 (in vitro), thereby regulating the Notch pathway. Acts as a tumor suppressor; inhibits malignant cell transformation of medulloblastoma (MB) cells by inhibiting the Notch signaling pathway.</text>
</comment>
<dbReference type="GO" id="GO:0007219">
    <property type="term" value="P:Notch signaling pathway"/>
    <property type="evidence" value="ECO:0007669"/>
    <property type="project" value="UniProtKB-KW"/>
</dbReference>
<dbReference type="FunFam" id="3.30.40.10:FF:000056">
    <property type="entry name" value="Putative E3 ubiquitin-protein ligase NEURL1B"/>
    <property type="match status" value="1"/>
</dbReference>
<evidence type="ECO:0000256" key="28">
    <source>
        <dbReference type="ARBA" id="ARBA00082012"/>
    </source>
</evidence>
<dbReference type="GO" id="GO:0030425">
    <property type="term" value="C:dendrite"/>
    <property type="evidence" value="ECO:0007669"/>
    <property type="project" value="UniProtKB-SubCell"/>
</dbReference>
<dbReference type="AlphaFoldDB" id="A0A3Q3EET8"/>
<evidence type="ECO:0000256" key="17">
    <source>
        <dbReference type="ARBA" id="ARBA00022845"/>
    </source>
</evidence>
<comment type="subunit">
    <text evidence="25">Interacts with CPEB3 (via N-terminal domain); the interaction increases CPEB3 ubiquitination. Interacts with DLL1.</text>
</comment>
<dbReference type="InterPro" id="IPR013083">
    <property type="entry name" value="Znf_RING/FYVE/PHD"/>
</dbReference>
<evidence type="ECO:0000256" key="27">
    <source>
        <dbReference type="ARBA" id="ARBA00078614"/>
    </source>
</evidence>
<keyword evidence="18" id="KW-0914">Notch signaling pathway</keyword>